<accession>A0A507BXV8</accession>
<keyword evidence="2" id="KW-0723">Serine/threonine-protein kinase</keyword>
<dbReference type="PROSITE" id="PS50011">
    <property type="entry name" value="PROTEIN_KINASE_DOM"/>
    <property type="match status" value="1"/>
</dbReference>
<dbReference type="Proteomes" id="UP000319731">
    <property type="component" value="Unassembled WGS sequence"/>
</dbReference>
<keyword evidence="6" id="KW-0067">ATP-binding</keyword>
<dbReference type="Gene3D" id="1.10.510.10">
    <property type="entry name" value="Transferase(Phosphotransferase) domain 1"/>
    <property type="match status" value="1"/>
</dbReference>
<dbReference type="GeneID" id="42004361"/>
<feature type="domain" description="Protein kinase" evidence="7">
    <location>
        <begin position="33"/>
        <end position="398"/>
    </location>
</feature>
<dbReference type="GO" id="GO:0004674">
    <property type="term" value="F:protein serine/threonine kinase activity"/>
    <property type="evidence" value="ECO:0007669"/>
    <property type="project" value="UniProtKB-KW"/>
</dbReference>
<dbReference type="EC" id="2.7.11.1" evidence="1"/>
<dbReference type="InterPro" id="IPR011009">
    <property type="entry name" value="Kinase-like_dom_sf"/>
</dbReference>
<dbReference type="CDD" id="cd14019">
    <property type="entry name" value="STKc_Cdc7"/>
    <property type="match status" value="1"/>
</dbReference>
<dbReference type="AlphaFoldDB" id="A0A507BXV8"/>
<dbReference type="EMBL" id="QEAO01000015">
    <property type="protein sequence ID" value="TPX34150.1"/>
    <property type="molecule type" value="Genomic_DNA"/>
</dbReference>
<dbReference type="PROSITE" id="PS00108">
    <property type="entry name" value="PROTEIN_KINASE_ST"/>
    <property type="match status" value="1"/>
</dbReference>
<dbReference type="PANTHER" id="PTHR44167:SF23">
    <property type="entry name" value="CDC7 KINASE, ISOFORM A-RELATED"/>
    <property type="match status" value="1"/>
</dbReference>
<evidence type="ECO:0000256" key="3">
    <source>
        <dbReference type="ARBA" id="ARBA00022679"/>
    </source>
</evidence>
<evidence type="ECO:0000256" key="4">
    <source>
        <dbReference type="ARBA" id="ARBA00022741"/>
    </source>
</evidence>
<gene>
    <name evidence="8" type="ORF">SmJEL517_g03136</name>
</gene>
<evidence type="ECO:0000256" key="5">
    <source>
        <dbReference type="ARBA" id="ARBA00022777"/>
    </source>
</evidence>
<sequence length="414" mass="47762">MSRKRKERNHGDDDLETEIQDFYDWFPSISNDYKVVTKIGEGTFSTVYKAKDIRTTHYNNEDWIHLATFAEDDDHEEHDDFNQVIGSDASSHQQQTPKPYVAIKRIYHTSSPERMLNEISILRDLRGSDHVVPLITAKRYEDQVVAVLPFFEHEDFRDYFHMMSLDEIKIYCRELFEALKHVHSKNIIHRDVKPSNFLYSRPRKRGVLADFGLAQVIALDIQREEKPVPPKKRRVDAQIEAQLIAARGKPGYLVNDTRPSAKANRAGTRGFRAPEVLFKVQHQTTAIDIWSVGVIMLSLFTGLFPFFQSNDDGEALIEMGNLFGKKALKELATRFNRTFDTNIPDISSRQDLKKLCHSIRYLNAKKISDEGYDLLEQCFTLDPIARITAEQALSHPFLQLDDDDGDNAEEEVDK</sequence>
<organism evidence="8 9">
    <name type="scientific">Synchytrium microbalum</name>
    <dbReference type="NCBI Taxonomy" id="1806994"/>
    <lineage>
        <taxon>Eukaryota</taxon>
        <taxon>Fungi</taxon>
        <taxon>Fungi incertae sedis</taxon>
        <taxon>Chytridiomycota</taxon>
        <taxon>Chytridiomycota incertae sedis</taxon>
        <taxon>Chytridiomycetes</taxon>
        <taxon>Synchytriales</taxon>
        <taxon>Synchytriaceae</taxon>
        <taxon>Synchytrium</taxon>
    </lineage>
</organism>
<evidence type="ECO:0000256" key="6">
    <source>
        <dbReference type="ARBA" id="ARBA00022840"/>
    </source>
</evidence>
<dbReference type="SUPFAM" id="SSF56112">
    <property type="entry name" value="Protein kinase-like (PK-like)"/>
    <property type="match status" value="1"/>
</dbReference>
<dbReference type="InterPro" id="IPR000719">
    <property type="entry name" value="Prot_kinase_dom"/>
</dbReference>
<proteinExistence type="predicted"/>
<dbReference type="GO" id="GO:0005524">
    <property type="term" value="F:ATP binding"/>
    <property type="evidence" value="ECO:0007669"/>
    <property type="project" value="UniProtKB-KW"/>
</dbReference>
<dbReference type="InterPro" id="IPR008271">
    <property type="entry name" value="Ser/Thr_kinase_AS"/>
</dbReference>
<keyword evidence="3" id="KW-0808">Transferase</keyword>
<keyword evidence="4" id="KW-0547">Nucleotide-binding</keyword>
<name>A0A507BXV8_9FUNG</name>
<protein>
    <recommendedName>
        <fullName evidence="1">non-specific serine/threonine protein kinase</fullName>
        <ecNumber evidence="1">2.7.11.1</ecNumber>
    </recommendedName>
</protein>
<evidence type="ECO:0000313" key="9">
    <source>
        <dbReference type="Proteomes" id="UP000319731"/>
    </source>
</evidence>
<dbReference type="GO" id="GO:0005634">
    <property type="term" value="C:nucleus"/>
    <property type="evidence" value="ECO:0007669"/>
    <property type="project" value="TreeGrafter"/>
</dbReference>
<evidence type="ECO:0000256" key="2">
    <source>
        <dbReference type="ARBA" id="ARBA00022527"/>
    </source>
</evidence>
<dbReference type="GO" id="GO:0044773">
    <property type="term" value="P:mitotic DNA damage checkpoint signaling"/>
    <property type="evidence" value="ECO:0007669"/>
    <property type="project" value="TreeGrafter"/>
</dbReference>
<dbReference type="Pfam" id="PF00069">
    <property type="entry name" value="Pkinase"/>
    <property type="match status" value="2"/>
</dbReference>
<dbReference type="Gene3D" id="3.30.200.20">
    <property type="entry name" value="Phosphorylase Kinase, domain 1"/>
    <property type="match status" value="1"/>
</dbReference>
<dbReference type="SMART" id="SM00220">
    <property type="entry name" value="S_TKc"/>
    <property type="match status" value="1"/>
</dbReference>
<reference evidence="8 9" key="1">
    <citation type="journal article" date="2019" name="Sci. Rep.">
        <title>Comparative genomics of chytrid fungi reveal insights into the obligate biotrophic and pathogenic lifestyle of Synchytrium endobioticum.</title>
        <authorList>
            <person name="van de Vossenberg B.T.L.H."/>
            <person name="Warris S."/>
            <person name="Nguyen H.D.T."/>
            <person name="van Gent-Pelzer M.P.E."/>
            <person name="Joly D.L."/>
            <person name="van de Geest H.C."/>
            <person name="Bonants P.J.M."/>
            <person name="Smith D.S."/>
            <person name="Levesque C.A."/>
            <person name="van der Lee T.A.J."/>
        </authorList>
    </citation>
    <scope>NUCLEOTIDE SEQUENCE [LARGE SCALE GENOMIC DNA]</scope>
    <source>
        <strain evidence="8 9">JEL517</strain>
    </source>
</reference>
<dbReference type="RefSeq" id="XP_031024947.1">
    <property type="nucleotide sequence ID" value="XM_031169064.1"/>
</dbReference>
<dbReference type="PANTHER" id="PTHR44167">
    <property type="entry name" value="OVARIAN-SPECIFIC SERINE/THREONINE-PROTEIN KINASE LOK-RELATED"/>
    <property type="match status" value="1"/>
</dbReference>
<evidence type="ECO:0000259" key="7">
    <source>
        <dbReference type="PROSITE" id="PS50011"/>
    </source>
</evidence>
<evidence type="ECO:0000256" key="1">
    <source>
        <dbReference type="ARBA" id="ARBA00012513"/>
    </source>
</evidence>
<keyword evidence="5" id="KW-0418">Kinase</keyword>
<keyword evidence="9" id="KW-1185">Reference proteome</keyword>
<dbReference type="STRING" id="1806994.A0A507BXV8"/>
<dbReference type="OrthoDB" id="10020333at2759"/>
<comment type="caution">
    <text evidence="8">The sequence shown here is derived from an EMBL/GenBank/DDBJ whole genome shotgun (WGS) entry which is preliminary data.</text>
</comment>
<evidence type="ECO:0000313" key="8">
    <source>
        <dbReference type="EMBL" id="TPX34150.1"/>
    </source>
</evidence>